<dbReference type="RefSeq" id="WP_236657079.1">
    <property type="nucleotide sequence ID" value="NZ_CP030840.1"/>
</dbReference>
<dbReference type="Proteomes" id="UP000253606">
    <property type="component" value="Chromosome"/>
</dbReference>
<keyword evidence="4" id="KW-0418">Kinase</keyword>
<dbReference type="Gene3D" id="3.30.565.10">
    <property type="entry name" value="Histidine kinase-like ATPase, C-terminal domain"/>
    <property type="match status" value="1"/>
</dbReference>
<evidence type="ECO:0000313" key="4">
    <source>
        <dbReference type="EMBL" id="AXC15318.1"/>
    </source>
</evidence>
<organism evidence="4 5">
    <name type="scientific">Acidisarcina polymorpha</name>
    <dbReference type="NCBI Taxonomy" id="2211140"/>
    <lineage>
        <taxon>Bacteria</taxon>
        <taxon>Pseudomonadati</taxon>
        <taxon>Acidobacteriota</taxon>
        <taxon>Terriglobia</taxon>
        <taxon>Terriglobales</taxon>
        <taxon>Acidobacteriaceae</taxon>
        <taxon>Acidisarcina</taxon>
    </lineage>
</organism>
<accession>A0A2Z5G8L7</accession>
<dbReference type="AlphaFoldDB" id="A0A2Z5G8L7"/>
<evidence type="ECO:0000256" key="2">
    <source>
        <dbReference type="SAM" id="Coils"/>
    </source>
</evidence>
<dbReference type="InterPro" id="IPR036890">
    <property type="entry name" value="HATPase_C_sf"/>
</dbReference>
<keyword evidence="5" id="KW-1185">Reference proteome</keyword>
<feature type="domain" description="Histidine kinase/HSP90-like ATPase" evidence="3">
    <location>
        <begin position="51"/>
        <end position="174"/>
    </location>
</feature>
<reference evidence="4 5" key="1">
    <citation type="journal article" date="2018" name="Front. Microbiol.">
        <title>Hydrolytic Capabilities as a Key to Environmental Success: Chitinolytic and Cellulolytic Acidobacteria From Acidic Sub-arctic Soils and Boreal Peatlands.</title>
        <authorList>
            <person name="Belova S.E."/>
            <person name="Ravin N.V."/>
            <person name="Pankratov T.A."/>
            <person name="Rakitin A.L."/>
            <person name="Ivanova A.A."/>
            <person name="Beletsky A.V."/>
            <person name="Mardanov A.V."/>
            <person name="Sinninghe Damste J.S."/>
            <person name="Dedysh S.N."/>
        </authorList>
    </citation>
    <scope>NUCLEOTIDE SEQUENCE [LARGE SCALE GENOMIC DNA]</scope>
    <source>
        <strain evidence="4 5">SBC82</strain>
    </source>
</reference>
<keyword evidence="2" id="KW-0175">Coiled coil</keyword>
<dbReference type="PANTHER" id="PTHR35526:SF3">
    <property type="entry name" value="ANTI-SIGMA-F FACTOR RSBW"/>
    <property type="match status" value="1"/>
</dbReference>
<dbReference type="Pfam" id="PF13581">
    <property type="entry name" value="HATPase_c_2"/>
    <property type="match status" value="1"/>
</dbReference>
<sequence>MFELAAKLDIAALCKHTSGMRNKPARLCFMAAPEGQRLKESQASRITYTLESSLDSVNRVEQTAEELAKKAGVEEDEVYRIAMAVREAAVNAVLHGNSYDPQKHITASFENTGSDLIIRIADQGVGLDPDTLPDPLAPENLLRGSGRGIFLIRSFMDEVHFKLLNPGTELTLIKHLGAEHAAE</sequence>
<dbReference type="InterPro" id="IPR050267">
    <property type="entry name" value="Anti-sigma-factor_SerPK"/>
</dbReference>
<dbReference type="PANTHER" id="PTHR35526">
    <property type="entry name" value="ANTI-SIGMA-F FACTOR RSBW-RELATED"/>
    <property type="match status" value="1"/>
</dbReference>
<dbReference type="InterPro" id="IPR003594">
    <property type="entry name" value="HATPase_dom"/>
</dbReference>
<protein>
    <submittedName>
        <fullName evidence="4">Serine-protein kinase RsbW</fullName>
    </submittedName>
</protein>
<dbReference type="SUPFAM" id="SSF55874">
    <property type="entry name" value="ATPase domain of HSP90 chaperone/DNA topoisomerase II/histidine kinase"/>
    <property type="match status" value="1"/>
</dbReference>
<name>A0A2Z5G8L7_9BACT</name>
<dbReference type="KEGG" id="abas:ACPOL_6074"/>
<evidence type="ECO:0000256" key="1">
    <source>
        <dbReference type="ARBA" id="ARBA00022527"/>
    </source>
</evidence>
<keyword evidence="4" id="KW-0808">Transferase</keyword>
<keyword evidence="1" id="KW-0723">Serine/threonine-protein kinase</keyword>
<proteinExistence type="predicted"/>
<evidence type="ECO:0000259" key="3">
    <source>
        <dbReference type="Pfam" id="PF13581"/>
    </source>
</evidence>
<dbReference type="CDD" id="cd16936">
    <property type="entry name" value="HATPase_RsbW-like"/>
    <property type="match status" value="1"/>
</dbReference>
<gene>
    <name evidence="4" type="ORF">ACPOL_6074</name>
</gene>
<feature type="coiled-coil region" evidence="2">
    <location>
        <begin position="50"/>
        <end position="77"/>
    </location>
</feature>
<dbReference type="EMBL" id="CP030840">
    <property type="protein sequence ID" value="AXC15318.1"/>
    <property type="molecule type" value="Genomic_DNA"/>
</dbReference>
<evidence type="ECO:0000313" key="5">
    <source>
        <dbReference type="Proteomes" id="UP000253606"/>
    </source>
</evidence>
<dbReference type="GO" id="GO:0004674">
    <property type="term" value="F:protein serine/threonine kinase activity"/>
    <property type="evidence" value="ECO:0007669"/>
    <property type="project" value="UniProtKB-KW"/>
</dbReference>